<dbReference type="RefSeq" id="WP_045070683.1">
    <property type="nucleotide sequence ID" value="NZ_JZSL01000032.1"/>
</dbReference>
<protein>
    <submittedName>
        <fullName evidence="2">Uncharacterized protein</fullName>
    </submittedName>
</protein>
<comment type="caution">
    <text evidence="2">The sequence shown here is derived from an EMBL/GenBank/DDBJ whole genome shotgun (WGS) entry which is preliminary data.</text>
</comment>
<evidence type="ECO:0000256" key="1">
    <source>
        <dbReference type="SAM" id="Phobius"/>
    </source>
</evidence>
<keyword evidence="1" id="KW-0812">Transmembrane</keyword>
<organism evidence="2 3">
    <name type="scientific">Photobacterium leiognathi</name>
    <dbReference type="NCBI Taxonomy" id="553611"/>
    <lineage>
        <taxon>Bacteria</taxon>
        <taxon>Pseudomonadati</taxon>
        <taxon>Pseudomonadota</taxon>
        <taxon>Gammaproteobacteria</taxon>
        <taxon>Vibrionales</taxon>
        <taxon>Vibrionaceae</taxon>
        <taxon>Photobacterium</taxon>
    </lineage>
</organism>
<dbReference type="AlphaFoldDB" id="A0A2T3M7F0"/>
<dbReference type="OrthoDB" id="9942895at2"/>
<sequence>MIRRKRKVNNEESIASIEVFGGVFALLLVLYVIMNIFSSSRLEERLDELSNNGEYKISWGEHGDGYVVLAYPDSIFIIENGNFIPHNNICKKGSSFYRYATSVYEGDQKQIIFAILDNGVETMRIARDCLQSIYPKKKVSIGWMIIDDQTMKSIKINDIPYYLEE</sequence>
<feature type="transmembrane region" description="Helical" evidence="1">
    <location>
        <begin position="12"/>
        <end position="34"/>
    </location>
</feature>
<name>A0A2T3M7F0_PHOLE</name>
<reference evidence="2 3" key="1">
    <citation type="submission" date="2018-03" db="EMBL/GenBank/DDBJ databases">
        <title>Whole genome sequencing of Histamine producing bacteria.</title>
        <authorList>
            <person name="Butler K."/>
        </authorList>
    </citation>
    <scope>NUCLEOTIDE SEQUENCE [LARGE SCALE GENOMIC DNA]</scope>
    <source>
        <strain evidence="2 3">ATCC 33979</strain>
    </source>
</reference>
<dbReference type="Proteomes" id="UP000240410">
    <property type="component" value="Unassembled WGS sequence"/>
</dbReference>
<keyword evidence="1" id="KW-1133">Transmembrane helix</keyword>
<evidence type="ECO:0000313" key="2">
    <source>
        <dbReference type="EMBL" id="PSV88123.1"/>
    </source>
</evidence>
<keyword evidence="1" id="KW-0472">Membrane</keyword>
<dbReference type="EMBL" id="PYOJ01000020">
    <property type="protein sequence ID" value="PSV88123.1"/>
    <property type="molecule type" value="Genomic_DNA"/>
</dbReference>
<evidence type="ECO:0000313" key="3">
    <source>
        <dbReference type="Proteomes" id="UP000240410"/>
    </source>
</evidence>
<gene>
    <name evidence="2" type="ORF">CTM89_15190</name>
</gene>
<proteinExistence type="predicted"/>
<accession>A0A2T3M7F0</accession>